<organism evidence="5">
    <name type="scientific">marine metagenome</name>
    <dbReference type="NCBI Taxonomy" id="408172"/>
    <lineage>
        <taxon>unclassified sequences</taxon>
        <taxon>metagenomes</taxon>
        <taxon>ecological metagenomes</taxon>
    </lineage>
</organism>
<feature type="non-terminal residue" evidence="5">
    <location>
        <position position="131"/>
    </location>
</feature>
<dbReference type="Gene3D" id="2.20.25.90">
    <property type="entry name" value="ADC-like domains"/>
    <property type="match status" value="1"/>
</dbReference>
<dbReference type="PANTHER" id="PTHR43742:SF6">
    <property type="entry name" value="OXIDOREDUCTASE YYAE-RELATED"/>
    <property type="match status" value="1"/>
</dbReference>
<dbReference type="Pfam" id="PF00384">
    <property type="entry name" value="Molybdopterin"/>
    <property type="match status" value="1"/>
</dbReference>
<keyword evidence="1" id="KW-0479">Metal-binding</keyword>
<evidence type="ECO:0000313" key="5">
    <source>
        <dbReference type="EMBL" id="SVD97099.1"/>
    </source>
</evidence>
<evidence type="ECO:0000256" key="1">
    <source>
        <dbReference type="ARBA" id="ARBA00022723"/>
    </source>
</evidence>
<dbReference type="Pfam" id="PF04879">
    <property type="entry name" value="Molybdop_Fe4S4"/>
    <property type="match status" value="1"/>
</dbReference>
<evidence type="ECO:0000256" key="2">
    <source>
        <dbReference type="ARBA" id="ARBA00023004"/>
    </source>
</evidence>
<dbReference type="InterPro" id="IPR050612">
    <property type="entry name" value="Prok_Mopterin_Oxidored"/>
</dbReference>
<dbReference type="EMBL" id="UINC01185413">
    <property type="protein sequence ID" value="SVD97099.1"/>
    <property type="molecule type" value="Genomic_DNA"/>
</dbReference>
<sequence>MDQDSPVKIGYSACPHDCPSTCALEVELLDQYRVGRVRGARENSYTSGVVCAKVARYAERTHHPDRLTRPMRRIGEKGSADFEPITWDDALDEVANAFLKASERHGSEAVWPYYYAGTMGLLQRDGVNRLR</sequence>
<dbReference type="AlphaFoldDB" id="A0A382ZPD1"/>
<dbReference type="PANTHER" id="PTHR43742">
    <property type="entry name" value="TRIMETHYLAMINE-N-OXIDE REDUCTASE"/>
    <property type="match status" value="1"/>
</dbReference>
<proteinExistence type="predicted"/>
<gene>
    <name evidence="5" type="ORF">METZ01_LOCUS449953</name>
</gene>
<feature type="domain" description="4Fe-4S Mo/W bis-MGD-type" evidence="4">
    <location>
        <begin position="7"/>
        <end position="65"/>
    </location>
</feature>
<dbReference type="PROSITE" id="PS51669">
    <property type="entry name" value="4FE4S_MOW_BIS_MGD"/>
    <property type="match status" value="1"/>
</dbReference>
<dbReference type="InterPro" id="IPR006656">
    <property type="entry name" value="Mopterin_OxRdtase"/>
</dbReference>
<dbReference type="InterPro" id="IPR006963">
    <property type="entry name" value="Mopterin_OxRdtase_4Fe-4S_dom"/>
</dbReference>
<keyword evidence="2" id="KW-0408">Iron</keyword>
<evidence type="ECO:0000259" key="4">
    <source>
        <dbReference type="PROSITE" id="PS51669"/>
    </source>
</evidence>
<accession>A0A382ZPD1</accession>
<name>A0A382ZPD1_9ZZZZ</name>
<dbReference type="Gene3D" id="3.40.50.740">
    <property type="match status" value="1"/>
</dbReference>
<dbReference type="GO" id="GO:0046872">
    <property type="term" value="F:metal ion binding"/>
    <property type="evidence" value="ECO:0007669"/>
    <property type="project" value="UniProtKB-KW"/>
</dbReference>
<dbReference type="SUPFAM" id="SSF53706">
    <property type="entry name" value="Formate dehydrogenase/DMSO reductase, domains 1-3"/>
    <property type="match status" value="1"/>
</dbReference>
<dbReference type="SMART" id="SM00926">
    <property type="entry name" value="Molybdop_Fe4S4"/>
    <property type="match status" value="1"/>
</dbReference>
<protein>
    <recommendedName>
        <fullName evidence="4">4Fe-4S Mo/W bis-MGD-type domain-containing protein</fullName>
    </recommendedName>
</protein>
<keyword evidence="3" id="KW-0411">Iron-sulfur</keyword>
<dbReference type="GO" id="GO:0016491">
    <property type="term" value="F:oxidoreductase activity"/>
    <property type="evidence" value="ECO:0007669"/>
    <property type="project" value="InterPro"/>
</dbReference>
<evidence type="ECO:0000256" key="3">
    <source>
        <dbReference type="ARBA" id="ARBA00023014"/>
    </source>
</evidence>
<reference evidence="5" key="1">
    <citation type="submission" date="2018-05" db="EMBL/GenBank/DDBJ databases">
        <authorList>
            <person name="Lanie J.A."/>
            <person name="Ng W.-L."/>
            <person name="Kazmierczak K.M."/>
            <person name="Andrzejewski T.M."/>
            <person name="Davidsen T.M."/>
            <person name="Wayne K.J."/>
            <person name="Tettelin H."/>
            <person name="Glass J.I."/>
            <person name="Rusch D."/>
            <person name="Podicherti R."/>
            <person name="Tsui H.-C.T."/>
            <person name="Winkler M.E."/>
        </authorList>
    </citation>
    <scope>NUCLEOTIDE SEQUENCE</scope>
</reference>
<dbReference type="GO" id="GO:0051536">
    <property type="term" value="F:iron-sulfur cluster binding"/>
    <property type="evidence" value="ECO:0007669"/>
    <property type="project" value="UniProtKB-KW"/>
</dbReference>